<evidence type="ECO:0000313" key="2">
    <source>
        <dbReference type="Proteomes" id="UP000593572"/>
    </source>
</evidence>
<dbReference type="AlphaFoldDB" id="A0A7J8N1A8"/>
<protein>
    <submittedName>
        <fullName evidence="1">Uncharacterized protein</fullName>
    </submittedName>
</protein>
<proteinExistence type="predicted"/>
<reference evidence="1 2" key="1">
    <citation type="journal article" date="2019" name="Genome Biol. Evol.">
        <title>Insights into the evolution of the New World diploid cottons (Gossypium, subgenus Houzingenia) based on genome sequencing.</title>
        <authorList>
            <person name="Grover C.E."/>
            <person name="Arick M.A. 2nd"/>
            <person name="Thrash A."/>
            <person name="Conover J.L."/>
            <person name="Sanders W.S."/>
            <person name="Peterson D.G."/>
            <person name="Frelichowski J.E."/>
            <person name="Scheffler J.A."/>
            <person name="Scheffler B.E."/>
            <person name="Wendel J.F."/>
        </authorList>
    </citation>
    <scope>NUCLEOTIDE SEQUENCE [LARGE SCALE GENOMIC DNA]</scope>
    <source>
        <strain evidence="1">157</strain>
        <tissue evidence="1">Leaf</tissue>
    </source>
</reference>
<dbReference type="EMBL" id="JABEZX010000011">
    <property type="protein sequence ID" value="MBA0570761.1"/>
    <property type="molecule type" value="Genomic_DNA"/>
</dbReference>
<sequence>MCGMVCFGRIAAVLNKKGILDELLMVGKAASPDLASDGVF</sequence>
<feature type="non-terminal residue" evidence="1">
    <location>
        <position position="40"/>
    </location>
</feature>
<evidence type="ECO:0000313" key="1">
    <source>
        <dbReference type="EMBL" id="MBA0570761.1"/>
    </source>
</evidence>
<dbReference type="Proteomes" id="UP000593572">
    <property type="component" value="Unassembled WGS sequence"/>
</dbReference>
<name>A0A7J8N1A8_9ROSI</name>
<accession>A0A7J8N1A8</accession>
<gene>
    <name evidence="1" type="ORF">Golob_004373</name>
</gene>
<organism evidence="1 2">
    <name type="scientific">Gossypium lobatum</name>
    <dbReference type="NCBI Taxonomy" id="34289"/>
    <lineage>
        <taxon>Eukaryota</taxon>
        <taxon>Viridiplantae</taxon>
        <taxon>Streptophyta</taxon>
        <taxon>Embryophyta</taxon>
        <taxon>Tracheophyta</taxon>
        <taxon>Spermatophyta</taxon>
        <taxon>Magnoliopsida</taxon>
        <taxon>eudicotyledons</taxon>
        <taxon>Gunneridae</taxon>
        <taxon>Pentapetalae</taxon>
        <taxon>rosids</taxon>
        <taxon>malvids</taxon>
        <taxon>Malvales</taxon>
        <taxon>Malvaceae</taxon>
        <taxon>Malvoideae</taxon>
        <taxon>Gossypium</taxon>
    </lineage>
</organism>
<comment type="caution">
    <text evidence="1">The sequence shown here is derived from an EMBL/GenBank/DDBJ whole genome shotgun (WGS) entry which is preliminary data.</text>
</comment>
<keyword evidence="2" id="KW-1185">Reference proteome</keyword>